<keyword evidence="2" id="KW-0472">Membrane</keyword>
<organism evidence="4 5">
    <name type="scientific">Micromonospora luteifusca</name>
    <dbReference type="NCBI Taxonomy" id="709860"/>
    <lineage>
        <taxon>Bacteria</taxon>
        <taxon>Bacillati</taxon>
        <taxon>Actinomycetota</taxon>
        <taxon>Actinomycetes</taxon>
        <taxon>Micromonosporales</taxon>
        <taxon>Micromonosporaceae</taxon>
        <taxon>Micromonospora</taxon>
    </lineage>
</organism>
<feature type="transmembrane region" description="Helical" evidence="2">
    <location>
        <begin position="287"/>
        <end position="307"/>
    </location>
</feature>
<feature type="compositionally biased region" description="Low complexity" evidence="1">
    <location>
        <begin position="364"/>
        <end position="376"/>
    </location>
</feature>
<gene>
    <name evidence="4" type="ORF">JOD64_004854</name>
</gene>
<proteinExistence type="predicted"/>
<feature type="transmembrane region" description="Helical" evidence="2">
    <location>
        <begin position="257"/>
        <end position="275"/>
    </location>
</feature>
<keyword evidence="2" id="KW-0812">Transmembrane</keyword>
<accession>A0ABS2LZL6</accession>
<feature type="transmembrane region" description="Helical" evidence="2">
    <location>
        <begin position="94"/>
        <end position="112"/>
    </location>
</feature>
<feature type="region of interest" description="Disordered" evidence="1">
    <location>
        <begin position="357"/>
        <end position="456"/>
    </location>
</feature>
<dbReference type="InterPro" id="IPR002656">
    <property type="entry name" value="Acyl_transf_3_dom"/>
</dbReference>
<dbReference type="InterPro" id="IPR050879">
    <property type="entry name" value="Acyltransferase_3"/>
</dbReference>
<evidence type="ECO:0000313" key="5">
    <source>
        <dbReference type="Proteomes" id="UP000764837"/>
    </source>
</evidence>
<sequence length="456" mass="48912">MKTPPGVAPSRLYVLDGLRLVAALLVVGFHLTVFGEAWGGPDGAALPTLSIYTQFGWLGVYLFFLISGFVICMSAEGRGLGQFAAARIIRLYPAYWFGVLATTAVLALWPVVREPKRPGDVLTNLTMFNDLMGVGAVDSVYWTLAHELRFYLLFGLFVLVRGYTPRRVLLFAAGWLIASLFAYHSIPMLTDLLVPRSAACFVGGMALFLIYRHGSDIYLWGLVGASWLVALQMIGTVDPYAPSRTVLSSTQISMVEAAIVTFFYLLMAVVATRRITVSWRWLTTAGALTYPLYLLHEYIGWVMIHYMHPALPAWLTGLTVVVILLVASWLVNRFVEKPVSGWLKRRFVAARNSAYLRKSPSDRPSSPHLAPSAPAKAPAPPPAAPAPAPAPATPAPAPATPAPAPATPAPAPAAPAPAPALASAMAAPGPTPAMRTPSSIDGPTMILPQVTANSTD</sequence>
<dbReference type="PANTHER" id="PTHR23028">
    <property type="entry name" value="ACETYLTRANSFERASE"/>
    <property type="match status" value="1"/>
</dbReference>
<dbReference type="RefSeq" id="WP_204944323.1">
    <property type="nucleotide sequence ID" value="NZ_JAFBBP010000001.1"/>
</dbReference>
<feature type="transmembrane region" description="Helical" evidence="2">
    <location>
        <begin position="12"/>
        <end position="31"/>
    </location>
</feature>
<reference evidence="4 5" key="1">
    <citation type="submission" date="2021-01" db="EMBL/GenBank/DDBJ databases">
        <title>Sequencing the genomes of 1000 actinobacteria strains.</title>
        <authorList>
            <person name="Klenk H.-P."/>
        </authorList>
    </citation>
    <scope>NUCLEOTIDE SEQUENCE [LARGE SCALE GENOMIC DNA]</scope>
    <source>
        <strain evidence="4 5">DSM 100204</strain>
    </source>
</reference>
<protein>
    <submittedName>
        <fullName evidence="4">Peptidoglycan/LPS O-acetylase OafA/YrhL</fullName>
    </submittedName>
</protein>
<dbReference type="Pfam" id="PF01757">
    <property type="entry name" value="Acyl_transf_3"/>
    <property type="match status" value="1"/>
</dbReference>
<feature type="transmembrane region" description="Helical" evidence="2">
    <location>
        <begin position="313"/>
        <end position="335"/>
    </location>
</feature>
<dbReference type="PRINTS" id="PR01217">
    <property type="entry name" value="PRICHEXTENSN"/>
</dbReference>
<feature type="transmembrane region" description="Helical" evidence="2">
    <location>
        <begin position="192"/>
        <end position="210"/>
    </location>
</feature>
<feature type="compositionally biased region" description="Pro residues" evidence="1">
    <location>
        <begin position="377"/>
        <end position="418"/>
    </location>
</feature>
<name>A0ABS2LZL6_9ACTN</name>
<feature type="transmembrane region" description="Helical" evidence="2">
    <location>
        <begin position="217"/>
        <end position="237"/>
    </location>
</feature>
<feature type="compositionally biased region" description="Low complexity" evidence="1">
    <location>
        <begin position="419"/>
        <end position="428"/>
    </location>
</feature>
<feature type="transmembrane region" description="Helical" evidence="2">
    <location>
        <begin position="167"/>
        <end position="186"/>
    </location>
</feature>
<dbReference type="EMBL" id="JAFBBP010000001">
    <property type="protein sequence ID" value="MBM7493632.1"/>
    <property type="molecule type" value="Genomic_DNA"/>
</dbReference>
<evidence type="ECO:0000259" key="3">
    <source>
        <dbReference type="Pfam" id="PF01757"/>
    </source>
</evidence>
<feature type="transmembrane region" description="Helical" evidence="2">
    <location>
        <begin position="140"/>
        <end position="160"/>
    </location>
</feature>
<feature type="domain" description="Acyltransferase 3" evidence="3">
    <location>
        <begin position="14"/>
        <end position="331"/>
    </location>
</feature>
<keyword evidence="5" id="KW-1185">Reference proteome</keyword>
<feature type="transmembrane region" description="Helical" evidence="2">
    <location>
        <begin position="51"/>
        <end position="73"/>
    </location>
</feature>
<evidence type="ECO:0000313" key="4">
    <source>
        <dbReference type="EMBL" id="MBM7493632.1"/>
    </source>
</evidence>
<evidence type="ECO:0000256" key="1">
    <source>
        <dbReference type="SAM" id="MobiDB-lite"/>
    </source>
</evidence>
<dbReference type="Proteomes" id="UP000764837">
    <property type="component" value="Unassembled WGS sequence"/>
</dbReference>
<dbReference type="PANTHER" id="PTHR23028:SF53">
    <property type="entry name" value="ACYL_TRANSF_3 DOMAIN-CONTAINING PROTEIN"/>
    <property type="match status" value="1"/>
</dbReference>
<evidence type="ECO:0000256" key="2">
    <source>
        <dbReference type="SAM" id="Phobius"/>
    </source>
</evidence>
<keyword evidence="2" id="KW-1133">Transmembrane helix</keyword>
<comment type="caution">
    <text evidence="4">The sequence shown here is derived from an EMBL/GenBank/DDBJ whole genome shotgun (WGS) entry which is preliminary data.</text>
</comment>